<evidence type="ECO:0000313" key="2">
    <source>
        <dbReference type="EMBL" id="CAG7716708.1"/>
    </source>
</evidence>
<dbReference type="OrthoDB" id="8958038at2759"/>
<proteinExistence type="predicted"/>
<reference evidence="2" key="1">
    <citation type="submission" date="2021-06" db="EMBL/GenBank/DDBJ databases">
        <authorList>
            <person name="Hodson N. C."/>
            <person name="Mongue J. A."/>
            <person name="Jaron S. K."/>
        </authorList>
    </citation>
    <scope>NUCLEOTIDE SEQUENCE</scope>
</reference>
<protein>
    <recommendedName>
        <fullName evidence="1">DUF5641 domain-containing protein</fullName>
    </recommendedName>
</protein>
<dbReference type="PANTHER" id="PTHR47331:SF1">
    <property type="entry name" value="GAG-LIKE PROTEIN"/>
    <property type="match status" value="1"/>
</dbReference>
<accession>A0A8J2JYA6</accession>
<keyword evidence="3" id="KW-1185">Reference proteome</keyword>
<dbReference type="Pfam" id="PF18701">
    <property type="entry name" value="DUF5641"/>
    <property type="match status" value="1"/>
</dbReference>
<gene>
    <name evidence="2" type="ORF">AFUS01_LOCUS6202</name>
</gene>
<evidence type="ECO:0000259" key="1">
    <source>
        <dbReference type="Pfam" id="PF18701"/>
    </source>
</evidence>
<feature type="domain" description="DUF5641" evidence="1">
    <location>
        <begin position="188"/>
        <end position="239"/>
    </location>
</feature>
<dbReference type="AlphaFoldDB" id="A0A8J2JYA6"/>
<comment type="caution">
    <text evidence="2">The sequence shown here is derived from an EMBL/GenBank/DDBJ whole genome shotgun (WGS) entry which is preliminary data.</text>
</comment>
<name>A0A8J2JYA6_9HEXA</name>
<dbReference type="PANTHER" id="PTHR47331">
    <property type="entry name" value="PHD-TYPE DOMAIN-CONTAINING PROTEIN"/>
    <property type="match status" value="1"/>
</dbReference>
<dbReference type="EMBL" id="CAJVCH010040591">
    <property type="protein sequence ID" value="CAG7716708.1"/>
    <property type="molecule type" value="Genomic_DNA"/>
</dbReference>
<sequence>MVTILRRHVKRYAVVFTCFSTRAIHLELATDLSIDGAINAIRRFIARRTVLEILWSDYGTNFHGADRELQRAVQYMDKETLVRRFAGQGMTWRFKSPDSPHMGGVWERLVKSVKVALSSVLKEQAPKEDVLHTLLPEAEFIVNSRPLTHVSVDPDDPECLTPNHFVRCGKNSGNSPGSFNETNINLRSQWQLVQVLTERLWTRWVKEYLSTLTRRAKWFNPVKPIEVGDLVVVADKDGPRNS</sequence>
<evidence type="ECO:0000313" key="3">
    <source>
        <dbReference type="Proteomes" id="UP000708208"/>
    </source>
</evidence>
<dbReference type="InterPro" id="IPR040676">
    <property type="entry name" value="DUF5641"/>
</dbReference>
<dbReference type="Proteomes" id="UP000708208">
    <property type="component" value="Unassembled WGS sequence"/>
</dbReference>
<organism evidence="2 3">
    <name type="scientific">Allacma fusca</name>
    <dbReference type="NCBI Taxonomy" id="39272"/>
    <lineage>
        <taxon>Eukaryota</taxon>
        <taxon>Metazoa</taxon>
        <taxon>Ecdysozoa</taxon>
        <taxon>Arthropoda</taxon>
        <taxon>Hexapoda</taxon>
        <taxon>Collembola</taxon>
        <taxon>Symphypleona</taxon>
        <taxon>Sminthuridae</taxon>
        <taxon>Allacma</taxon>
    </lineage>
</organism>